<evidence type="ECO:0000256" key="4">
    <source>
        <dbReference type="PROSITE-ProRule" id="PRU00284"/>
    </source>
</evidence>
<dbReference type="RefSeq" id="WP_073586732.1">
    <property type="nucleotide sequence ID" value="NZ_AP024898.1"/>
</dbReference>
<dbReference type="EMBL" id="FRFG01000124">
    <property type="protein sequence ID" value="SHO59345.1"/>
    <property type="molecule type" value="Genomic_DNA"/>
</dbReference>
<sequence length="565" mass="61897">MQWVKNRSVTTKMVFLVSVMLMLTIMLSVFGLAKMNKISDEIKEVAHQHIPLIQLISDVTVKQLQSTLIVEKALRASDFAKTIEQAEVHELKQVFHQLSNGFDQEILEAKQLLDDAAEHSTMQNIREQEKRLSDQLVRIMQLHQHYEQSAGEILDAILAQETGEMLTLKATELERQQEDHNQVLATFLRQVENMTQSAVNTTEQEEQNAIIGMLLLMLIALVAGIFIGLWISRQIVRSLSHACYVAEEMAQGHFDVDIRVEGRDEVGRVLRSMKLMAESLGDVVGKVMRSADTIAAAVTELSVVAVRNSESVEEQQQNTEQVATAMTQMAATITQIAASAEGASETSHRADKSLQNGCQTMSRTESISGILVESVGTSNHLITDLQKSTEKIQDFVSVVNGIAEQTNLLALNASIEAARAGEQGRGFAVVADEVRALASRSQEATQEIDSLIESLVSNAGDAVSSIGQSGERVAETSDLILSAKGQMDVIAQALTELSDGNTQVAAACEEQSVAAEQISQNMVHIRDVGHSVLLSVDETKRASEDLSRQADDLRVLMSKFRVKHA</sequence>
<organism evidence="8 9">
    <name type="scientific">Vibrio quintilis</name>
    <dbReference type="NCBI Taxonomy" id="1117707"/>
    <lineage>
        <taxon>Bacteria</taxon>
        <taxon>Pseudomonadati</taxon>
        <taxon>Pseudomonadota</taxon>
        <taxon>Gammaproteobacteria</taxon>
        <taxon>Vibrionales</taxon>
        <taxon>Vibrionaceae</taxon>
        <taxon>Vibrio</taxon>
    </lineage>
</organism>
<dbReference type="PANTHER" id="PTHR32089">
    <property type="entry name" value="METHYL-ACCEPTING CHEMOTAXIS PROTEIN MCPB"/>
    <property type="match status" value="1"/>
</dbReference>
<accession>A0A1M7Z3F0</accession>
<keyword evidence="5" id="KW-0472">Membrane</keyword>
<evidence type="ECO:0000259" key="7">
    <source>
        <dbReference type="PROSITE" id="PS50885"/>
    </source>
</evidence>
<dbReference type="PRINTS" id="PR00260">
    <property type="entry name" value="CHEMTRNSDUCR"/>
</dbReference>
<evidence type="ECO:0000313" key="9">
    <source>
        <dbReference type="Proteomes" id="UP000184600"/>
    </source>
</evidence>
<dbReference type="InterPro" id="IPR004090">
    <property type="entry name" value="Chemotax_Me-accpt_rcpt"/>
</dbReference>
<dbReference type="Gene3D" id="6.10.340.10">
    <property type="match status" value="1"/>
</dbReference>
<dbReference type="Pfam" id="PF00015">
    <property type="entry name" value="MCPsignal"/>
    <property type="match status" value="1"/>
</dbReference>
<dbReference type="GO" id="GO:0007165">
    <property type="term" value="P:signal transduction"/>
    <property type="evidence" value="ECO:0007669"/>
    <property type="project" value="UniProtKB-KW"/>
</dbReference>
<dbReference type="STRING" id="1117707.VQ7734_05130"/>
<keyword evidence="5" id="KW-0812">Transmembrane</keyword>
<dbReference type="InterPro" id="IPR024478">
    <property type="entry name" value="HlyB_4HB_MCP"/>
</dbReference>
<gene>
    <name evidence="8" type="primary">mcpS_6</name>
    <name evidence="8" type="ORF">VQ7734_05130</name>
</gene>
<feature type="domain" description="Methyl-accepting transducer" evidence="6">
    <location>
        <begin position="290"/>
        <end position="526"/>
    </location>
</feature>
<dbReference type="Proteomes" id="UP000184600">
    <property type="component" value="Unassembled WGS sequence"/>
</dbReference>
<comment type="subcellular location">
    <subcellularLocation>
        <location evidence="1">Membrane</location>
    </subcellularLocation>
</comment>
<dbReference type="InterPro" id="IPR004089">
    <property type="entry name" value="MCPsignal_dom"/>
</dbReference>
<dbReference type="FunFam" id="1.10.287.950:FF:000001">
    <property type="entry name" value="Methyl-accepting chemotaxis sensory transducer"/>
    <property type="match status" value="1"/>
</dbReference>
<dbReference type="GO" id="GO:0004888">
    <property type="term" value="F:transmembrane signaling receptor activity"/>
    <property type="evidence" value="ECO:0007669"/>
    <property type="project" value="InterPro"/>
</dbReference>
<dbReference type="Pfam" id="PF12729">
    <property type="entry name" value="4HB_MCP_1"/>
    <property type="match status" value="1"/>
</dbReference>
<feature type="domain" description="HAMP" evidence="7">
    <location>
        <begin position="233"/>
        <end position="285"/>
    </location>
</feature>
<reference evidence="9" key="1">
    <citation type="submission" date="2016-12" db="EMBL/GenBank/DDBJ databases">
        <authorList>
            <person name="Rodrigo-Torres L."/>
            <person name="Arahal R.D."/>
            <person name="Lucena T."/>
        </authorList>
    </citation>
    <scope>NUCLEOTIDE SEQUENCE [LARGE SCALE GENOMIC DNA]</scope>
</reference>
<name>A0A1M7Z3F0_9VIBR</name>
<proteinExistence type="inferred from homology"/>
<dbReference type="PROSITE" id="PS50111">
    <property type="entry name" value="CHEMOTAXIS_TRANSDUC_2"/>
    <property type="match status" value="1"/>
</dbReference>
<dbReference type="SMART" id="SM00283">
    <property type="entry name" value="MA"/>
    <property type="match status" value="1"/>
</dbReference>
<feature type="transmembrane region" description="Helical" evidence="5">
    <location>
        <begin position="210"/>
        <end position="231"/>
    </location>
</feature>
<dbReference type="AlphaFoldDB" id="A0A1M7Z3F0"/>
<evidence type="ECO:0000259" key="6">
    <source>
        <dbReference type="PROSITE" id="PS50111"/>
    </source>
</evidence>
<evidence type="ECO:0000256" key="1">
    <source>
        <dbReference type="ARBA" id="ARBA00004370"/>
    </source>
</evidence>
<comment type="similarity">
    <text evidence="3">Belongs to the methyl-accepting chemotaxis (MCP) protein family.</text>
</comment>
<dbReference type="SMART" id="SM00304">
    <property type="entry name" value="HAMP"/>
    <property type="match status" value="1"/>
</dbReference>
<evidence type="ECO:0000256" key="3">
    <source>
        <dbReference type="ARBA" id="ARBA00029447"/>
    </source>
</evidence>
<dbReference type="OrthoDB" id="7054443at2"/>
<evidence type="ECO:0000256" key="5">
    <source>
        <dbReference type="SAM" id="Phobius"/>
    </source>
</evidence>
<dbReference type="CDD" id="cd06225">
    <property type="entry name" value="HAMP"/>
    <property type="match status" value="1"/>
</dbReference>
<dbReference type="InterPro" id="IPR003660">
    <property type="entry name" value="HAMP_dom"/>
</dbReference>
<dbReference type="CDD" id="cd11386">
    <property type="entry name" value="MCP_signal"/>
    <property type="match status" value="1"/>
</dbReference>
<evidence type="ECO:0000313" key="8">
    <source>
        <dbReference type="EMBL" id="SHO59345.1"/>
    </source>
</evidence>
<keyword evidence="5" id="KW-1133">Transmembrane helix</keyword>
<dbReference type="Gene3D" id="1.10.287.950">
    <property type="entry name" value="Methyl-accepting chemotaxis protein"/>
    <property type="match status" value="1"/>
</dbReference>
<dbReference type="SUPFAM" id="SSF58104">
    <property type="entry name" value="Methyl-accepting chemotaxis protein (MCP) signaling domain"/>
    <property type="match status" value="1"/>
</dbReference>
<evidence type="ECO:0000256" key="2">
    <source>
        <dbReference type="ARBA" id="ARBA00023224"/>
    </source>
</evidence>
<keyword evidence="2 4" id="KW-0807">Transducer</keyword>
<feature type="transmembrane region" description="Helical" evidence="5">
    <location>
        <begin position="13"/>
        <end position="33"/>
    </location>
</feature>
<dbReference type="PROSITE" id="PS50885">
    <property type="entry name" value="HAMP"/>
    <property type="match status" value="1"/>
</dbReference>
<protein>
    <submittedName>
        <fullName evidence="8">Methyl-accepting chemotaxis protein McpS</fullName>
    </submittedName>
</protein>
<dbReference type="GO" id="GO:0016020">
    <property type="term" value="C:membrane"/>
    <property type="evidence" value="ECO:0007669"/>
    <property type="project" value="UniProtKB-SubCell"/>
</dbReference>
<keyword evidence="9" id="KW-1185">Reference proteome</keyword>
<dbReference type="Pfam" id="PF00672">
    <property type="entry name" value="HAMP"/>
    <property type="match status" value="1"/>
</dbReference>
<dbReference type="GO" id="GO:0006935">
    <property type="term" value="P:chemotaxis"/>
    <property type="evidence" value="ECO:0007669"/>
    <property type="project" value="InterPro"/>
</dbReference>
<dbReference type="PANTHER" id="PTHR32089:SF120">
    <property type="entry name" value="METHYL-ACCEPTING CHEMOTAXIS PROTEIN TLPQ"/>
    <property type="match status" value="1"/>
</dbReference>